<feature type="compositionally biased region" description="Polar residues" evidence="1">
    <location>
        <begin position="177"/>
        <end position="186"/>
    </location>
</feature>
<evidence type="ECO:0000313" key="3">
    <source>
        <dbReference type="Proteomes" id="UP001203338"/>
    </source>
</evidence>
<feature type="region of interest" description="Disordered" evidence="1">
    <location>
        <begin position="177"/>
        <end position="201"/>
    </location>
</feature>
<gene>
    <name evidence="2" type="ORF">M3P05_16140</name>
</gene>
<dbReference type="Proteomes" id="UP001203338">
    <property type="component" value="Unassembled WGS sequence"/>
</dbReference>
<comment type="caution">
    <text evidence="2">The sequence shown here is derived from an EMBL/GenBank/DDBJ whole genome shotgun (WGS) entry which is preliminary data.</text>
</comment>
<dbReference type="EMBL" id="JAMFLX010000025">
    <property type="protein sequence ID" value="MCL6271452.1"/>
    <property type="molecule type" value="Genomic_DNA"/>
</dbReference>
<protein>
    <submittedName>
        <fullName evidence="2">Uncharacterized protein</fullName>
    </submittedName>
</protein>
<accession>A0ABT0PJ86</accession>
<sequence>MRFSEAINPKKYPKGVMSIPDTEFEIIISNWAHEMGRRIGGYRKQTRMEHWQEGIDSIYTALEEELQTVDTKTIQSHRKWEIMMLAAKTYFPEHIGLYHPTLVEQQRTRQLVANSQITRHLRNKAELLKFLKEDKDLGVKTISDLAVSRLQCEVLATSAEILVNQYKGGINNVPGLTSGSSVSAGTKTDADGGKNGGSASAKASASATVGAGYNSGMVDLGHGWKNRLSASVTASASADAYANASAKLDDLSHSASAGLGADTKVSANIDYVAEHSCKVSVGYLRRLLGPQFKTIEARLGGSAAASVGGSAKASAKAFSGGSFGHFSDKPMSQNKTTYNQSGLSDSDAALQKAKNTNVFSIADAGAGAEVEIAVRLQGNIGCTVAQSLDIDVSGDIFAGAGASGNCKFLINEQEVGMDIGARAMAGFEVGTSQTFSLKHPSRNVSIFSVKFRESLTAGAGVEGKVSARASLDQCYFDTTAGATVGVGSSIGCSSVISPRGVLLVGYDLLAVPTVLAIGSYMAKHNSGPHTQRMTRLCEFLNKQASKGEINQVYLDNMSRINASLSAMNADAERIYKTDCRTAGFQGFSEMSKADMASGVEGTSQSKYHSYTTDTLKTKPLVRVFGSEAGGGDAGISGPLNVGSGMRGESVSGEFIISQAQVQGAKVAGAISADKQELNRVVRAYEQAKTGGTGECVAYKVLRQDMLEGSKISYS</sequence>
<evidence type="ECO:0000256" key="1">
    <source>
        <dbReference type="SAM" id="MobiDB-lite"/>
    </source>
</evidence>
<evidence type="ECO:0000313" key="2">
    <source>
        <dbReference type="EMBL" id="MCL6271452.1"/>
    </source>
</evidence>
<organism evidence="2 3">
    <name type="scientific">Parendozoicomonas callyspongiae</name>
    <dbReference type="NCBI Taxonomy" id="2942213"/>
    <lineage>
        <taxon>Bacteria</taxon>
        <taxon>Pseudomonadati</taxon>
        <taxon>Pseudomonadota</taxon>
        <taxon>Gammaproteobacteria</taxon>
        <taxon>Oceanospirillales</taxon>
        <taxon>Endozoicomonadaceae</taxon>
        <taxon>Parendozoicomonas</taxon>
    </lineage>
</organism>
<keyword evidence="3" id="KW-1185">Reference proteome</keyword>
<dbReference type="RefSeq" id="WP_249701065.1">
    <property type="nucleotide sequence ID" value="NZ_JAMFLX010000025.1"/>
</dbReference>
<reference evidence="2 3" key="1">
    <citation type="submission" date="2022-05" db="EMBL/GenBank/DDBJ databases">
        <authorList>
            <person name="Park J.-S."/>
        </authorList>
    </citation>
    <scope>NUCLEOTIDE SEQUENCE [LARGE SCALE GENOMIC DNA]</scope>
    <source>
        <strain evidence="2 3">2012CJ34-2</strain>
    </source>
</reference>
<name>A0ABT0PJ86_9GAMM</name>
<proteinExistence type="predicted"/>